<keyword evidence="3" id="KW-1185">Reference proteome</keyword>
<proteinExistence type="predicted"/>
<dbReference type="PANTHER" id="PTHR10632">
    <property type="entry name" value="SULFIDE:QUINONE OXIDOREDUCTASE"/>
    <property type="match status" value="1"/>
</dbReference>
<feature type="domain" description="FAD/NAD(P)-binding" evidence="1">
    <location>
        <begin position="4"/>
        <end position="310"/>
    </location>
</feature>
<dbReference type="Proteomes" id="UP000023152">
    <property type="component" value="Unassembled WGS sequence"/>
</dbReference>
<gene>
    <name evidence="2" type="ORF">RFI_25915</name>
</gene>
<dbReference type="InterPro" id="IPR015904">
    <property type="entry name" value="Sulphide_quinone_reductase"/>
</dbReference>
<reference evidence="2 3" key="1">
    <citation type="journal article" date="2013" name="Curr. Biol.">
        <title>The Genome of the Foraminiferan Reticulomyxa filosa.</title>
        <authorList>
            <person name="Glockner G."/>
            <person name="Hulsmann N."/>
            <person name="Schleicher M."/>
            <person name="Noegel A.A."/>
            <person name="Eichinger L."/>
            <person name="Gallinger C."/>
            <person name="Pawlowski J."/>
            <person name="Sierra R."/>
            <person name="Euteneuer U."/>
            <person name="Pillet L."/>
            <person name="Moustafa A."/>
            <person name="Platzer M."/>
            <person name="Groth M."/>
            <person name="Szafranski K."/>
            <person name="Schliwa M."/>
        </authorList>
    </citation>
    <scope>NUCLEOTIDE SEQUENCE [LARGE SCALE GENOMIC DNA]</scope>
</reference>
<dbReference type="OrthoDB" id="5376590at2759"/>
<dbReference type="OMA" id="ERYSMFI"/>
<name>X6MC79_RETFI</name>
<organism evidence="2 3">
    <name type="scientific">Reticulomyxa filosa</name>
    <dbReference type="NCBI Taxonomy" id="46433"/>
    <lineage>
        <taxon>Eukaryota</taxon>
        <taxon>Sar</taxon>
        <taxon>Rhizaria</taxon>
        <taxon>Retaria</taxon>
        <taxon>Foraminifera</taxon>
        <taxon>Monothalamids</taxon>
        <taxon>Reticulomyxidae</taxon>
        <taxon>Reticulomyxa</taxon>
    </lineage>
</organism>
<evidence type="ECO:0000259" key="1">
    <source>
        <dbReference type="Pfam" id="PF07992"/>
    </source>
</evidence>
<dbReference type="AlphaFoldDB" id="X6MC79"/>
<protein>
    <recommendedName>
        <fullName evidence="1">FAD/NAD(P)-binding domain-containing protein</fullName>
    </recommendedName>
</protein>
<dbReference type="InterPro" id="IPR023753">
    <property type="entry name" value="FAD/NAD-binding_dom"/>
</dbReference>
<dbReference type="GO" id="GO:0005739">
    <property type="term" value="C:mitochondrion"/>
    <property type="evidence" value="ECO:0007669"/>
    <property type="project" value="TreeGrafter"/>
</dbReference>
<evidence type="ECO:0000313" key="2">
    <source>
        <dbReference type="EMBL" id="ETO11459.1"/>
    </source>
</evidence>
<dbReference type="Gene3D" id="3.50.50.100">
    <property type="match status" value="1"/>
</dbReference>
<dbReference type="SUPFAM" id="SSF51905">
    <property type="entry name" value="FAD/NAD(P)-binding domain"/>
    <property type="match status" value="2"/>
</dbReference>
<sequence>MSVAGQILRKQLVKKGSDITVFEKNETHYYQPGFTMLSGGLLGSKEEDVVKASAGLLYRPVESVFDEQINIVRDEVGEFDPKQNKVITKAGKSYTYDYLIVACGNKLRYDLIEGAVDALNDPESSVGSMYDFTYAKKINQLRAKFNGGKIIATQAPMPIKCAGAPQKWVNLCEESMRVKGIRSACDIHFYTALPAMFGVKKYSDELYRLATSKHIHAHFEYDVQKVDHQRKKVYLKKIGPKSTKNEVVIESFDLLHLVPPQRPHDFVAKAAFCNDAGYVDVNKHTLQSTRFSNVFALGDCSSLPTSRTAAAVFSQSPILVYYLERQMLIDAKTTTSTSTATPITTTVAYDGYTSCPIFVGDKKLMLAEFLYDGQVSETFARFVDQRTPTTYFYYLKRYVFPHVYWNYVPLAQWFGRNGFNPPHFFLQTPSLSSGHQALHKSH</sequence>
<comment type="caution">
    <text evidence="2">The sequence shown here is derived from an EMBL/GenBank/DDBJ whole genome shotgun (WGS) entry which is preliminary data.</text>
</comment>
<dbReference type="PANTHER" id="PTHR10632:SF2">
    <property type="entry name" value="SULFIDE:QUINONE OXIDOREDUCTASE, MITOCHONDRIAL"/>
    <property type="match status" value="1"/>
</dbReference>
<dbReference type="InterPro" id="IPR036188">
    <property type="entry name" value="FAD/NAD-bd_sf"/>
</dbReference>
<accession>X6MC79</accession>
<dbReference type="GO" id="GO:0071949">
    <property type="term" value="F:FAD binding"/>
    <property type="evidence" value="ECO:0007669"/>
    <property type="project" value="TreeGrafter"/>
</dbReference>
<dbReference type="GO" id="GO:0070221">
    <property type="term" value="P:sulfide oxidation, using sulfide:quinone oxidoreductase"/>
    <property type="evidence" value="ECO:0007669"/>
    <property type="project" value="TreeGrafter"/>
</dbReference>
<dbReference type="Pfam" id="PF07992">
    <property type="entry name" value="Pyr_redox_2"/>
    <property type="match status" value="1"/>
</dbReference>
<dbReference type="EMBL" id="ASPP01022449">
    <property type="protein sequence ID" value="ETO11459.1"/>
    <property type="molecule type" value="Genomic_DNA"/>
</dbReference>
<dbReference type="GO" id="GO:0070224">
    <property type="term" value="F:sulfide:quinone oxidoreductase activity"/>
    <property type="evidence" value="ECO:0007669"/>
    <property type="project" value="TreeGrafter"/>
</dbReference>
<evidence type="ECO:0000313" key="3">
    <source>
        <dbReference type="Proteomes" id="UP000023152"/>
    </source>
</evidence>